<keyword evidence="1" id="KW-0812">Transmembrane</keyword>
<evidence type="ECO:0000313" key="2">
    <source>
        <dbReference type="EMBL" id="MBZ5961836.1"/>
    </source>
</evidence>
<comment type="caution">
    <text evidence="2">The sequence shown here is derived from an EMBL/GenBank/DDBJ whole genome shotgun (WGS) entry which is preliminary data.</text>
</comment>
<feature type="transmembrane region" description="Helical" evidence="1">
    <location>
        <begin position="187"/>
        <end position="205"/>
    </location>
</feature>
<evidence type="ECO:0000313" key="3">
    <source>
        <dbReference type="Proteomes" id="UP000752647"/>
    </source>
</evidence>
<accession>A0A9Q3SXD1</accession>
<protein>
    <submittedName>
        <fullName evidence="2">ABC transporter permease subunit</fullName>
    </submittedName>
</protein>
<feature type="transmembrane region" description="Helical" evidence="1">
    <location>
        <begin position="15"/>
        <end position="35"/>
    </location>
</feature>
<sequence length="264" mass="28836">MLSNVFLKTLYEKRIAIIGWAIGILLAIIGVGVMFPSIKEIFGSQMAQIPKEFQGWFGENGNMMSSFKGYVATELVGNVGIMLVIQAIIFGSSLLAGDEENNVLQPLLTLPISRRSIYAQKWTALAVINLTLVIVWAIAVEIAALLVHETVGFNILFRIGIVFFLTNLALATIAYSIGAMTGKRSAGGIFIGVYAFLAYFINALAGQGDVVKTLNQLSIFKYAGYIELSSHTILFGNIVVIVVALIIFYILGLLIFSRRDIQMN</sequence>
<dbReference type="PANTHER" id="PTHR37305:SF1">
    <property type="entry name" value="MEMBRANE PROTEIN"/>
    <property type="match status" value="1"/>
</dbReference>
<keyword evidence="1" id="KW-1133">Transmembrane helix</keyword>
<keyword evidence="1" id="KW-0472">Membrane</keyword>
<dbReference type="GO" id="GO:0140359">
    <property type="term" value="F:ABC-type transporter activity"/>
    <property type="evidence" value="ECO:0007669"/>
    <property type="project" value="InterPro"/>
</dbReference>
<evidence type="ECO:0000256" key="1">
    <source>
        <dbReference type="SAM" id="Phobius"/>
    </source>
</evidence>
<organism evidence="2 3">
    <name type="scientific">Leuconostoc gasicomitatum</name>
    <dbReference type="NCBI Taxonomy" id="115778"/>
    <lineage>
        <taxon>Bacteria</taxon>
        <taxon>Bacillati</taxon>
        <taxon>Bacillota</taxon>
        <taxon>Bacilli</taxon>
        <taxon>Lactobacillales</taxon>
        <taxon>Lactobacillaceae</taxon>
        <taxon>Leuconostoc</taxon>
        <taxon>Leuconostoc gelidum group</taxon>
    </lineage>
</organism>
<gene>
    <name evidence="2" type="ORF">KIJ12_01415</name>
</gene>
<dbReference type="RefSeq" id="WP_224132911.1">
    <property type="nucleotide sequence ID" value="NZ_CBCPIF010000001.1"/>
</dbReference>
<dbReference type="GO" id="GO:0005886">
    <property type="term" value="C:plasma membrane"/>
    <property type="evidence" value="ECO:0007669"/>
    <property type="project" value="UniProtKB-SubCell"/>
</dbReference>
<name>A0A9Q3SXD1_9LACO</name>
<dbReference type="AlphaFoldDB" id="A0A9Q3SXD1"/>
<dbReference type="Pfam" id="PF12679">
    <property type="entry name" value="ABC2_membrane_2"/>
    <property type="match status" value="1"/>
</dbReference>
<dbReference type="Proteomes" id="UP000752647">
    <property type="component" value="Unassembled WGS sequence"/>
</dbReference>
<dbReference type="PANTHER" id="PTHR37305">
    <property type="entry name" value="INTEGRAL MEMBRANE PROTEIN-RELATED"/>
    <property type="match status" value="1"/>
</dbReference>
<reference evidence="2" key="1">
    <citation type="submission" date="2021-05" db="EMBL/GenBank/DDBJ databases">
        <title>Pangenome of Leuconostoc gelidum warrants species status for Leuconostoc gelidum subsp. gasicomitatum.</title>
        <authorList>
            <person name="Johansson P."/>
            <person name="Sade E."/>
            <person name="Hultman J."/>
            <person name="Auvinen P."/>
            <person name="Bjorkroth J."/>
        </authorList>
    </citation>
    <scope>NUCLEOTIDE SEQUENCE</scope>
    <source>
        <strain evidence="2">A.21.4</strain>
    </source>
</reference>
<feature type="transmembrane region" description="Helical" evidence="1">
    <location>
        <begin position="153"/>
        <end position="175"/>
    </location>
</feature>
<feature type="transmembrane region" description="Helical" evidence="1">
    <location>
        <begin position="233"/>
        <end position="256"/>
    </location>
</feature>
<proteinExistence type="predicted"/>
<feature type="transmembrane region" description="Helical" evidence="1">
    <location>
        <begin position="122"/>
        <end position="147"/>
    </location>
</feature>
<dbReference type="EMBL" id="JAHBFI010000001">
    <property type="protein sequence ID" value="MBZ5961836.1"/>
    <property type="molecule type" value="Genomic_DNA"/>
</dbReference>